<organism evidence="1 2">
    <name type="scientific">Bacillus phage PBC2</name>
    <dbReference type="NCBI Taxonomy" id="1675029"/>
    <lineage>
        <taxon>Viruses</taxon>
        <taxon>Duplodnaviria</taxon>
        <taxon>Heunggongvirae</taxon>
        <taxon>Uroviricota</taxon>
        <taxon>Caudoviricetes</taxon>
        <taxon>Andregratiavirinae</taxon>
        <taxon>Haetaevirus</taxon>
        <taxon>Haetaevirus PBC2</taxon>
    </lineage>
</organism>
<name>A0A218KBY1_9CAUD</name>
<accession>A0A218KBY1</accession>
<evidence type="ECO:0000313" key="1">
    <source>
        <dbReference type="EMBL" id="AKQ08388.1"/>
    </source>
</evidence>
<sequence>MELFSKEELLSFNEFLLGRGMPTQDDGVGYNKGDYGACKTYFNGLSDAQYADLAKRLVKYSTTQLNVDREKMKLTAIKLGELGNANNRSMGVSVAIVEEETLISFRFNEKFIGILKNLPTRRYIKEYQSWAVPTYKAINALKALESVGADVKNAIAYVESHKK</sequence>
<proteinExistence type="predicted"/>
<evidence type="ECO:0000313" key="2">
    <source>
        <dbReference type="Proteomes" id="UP000223102"/>
    </source>
</evidence>
<keyword evidence="2" id="KW-1185">Reference proteome</keyword>
<dbReference type="EMBL" id="KT070867">
    <property type="protein sequence ID" value="AKQ08388.1"/>
    <property type="molecule type" value="Genomic_DNA"/>
</dbReference>
<dbReference type="Proteomes" id="UP000223102">
    <property type="component" value="Segment"/>
</dbReference>
<reference evidence="1 2" key="1">
    <citation type="submission" date="2015-06" db="EMBL/GenBank/DDBJ databases">
        <title>Complete genome sequence of Bacillus cereus phage PBC2.</title>
        <authorList>
            <person name="Kong M."/>
            <person name="Ryu S."/>
        </authorList>
    </citation>
    <scope>NUCLEOTIDE SEQUENCE [LARGE SCALE GENOMIC DNA]</scope>
</reference>
<gene>
    <name evidence="1" type="ORF">PBC2_073</name>
</gene>
<protein>
    <submittedName>
        <fullName evidence="1">Uncharacterized protein</fullName>
    </submittedName>
</protein>